<feature type="compositionally biased region" description="Basic and acidic residues" evidence="1">
    <location>
        <begin position="332"/>
        <end position="345"/>
    </location>
</feature>
<dbReference type="InterPro" id="IPR006597">
    <property type="entry name" value="Sel1-like"/>
</dbReference>
<evidence type="ECO:0000313" key="3">
    <source>
        <dbReference type="Proteomes" id="UP000799437"/>
    </source>
</evidence>
<dbReference type="PANTHER" id="PTHR43628">
    <property type="entry name" value="ACTIVATOR OF C KINASE PROTEIN 1-RELATED"/>
    <property type="match status" value="1"/>
</dbReference>
<dbReference type="SMART" id="SM00671">
    <property type="entry name" value="SEL1"/>
    <property type="match status" value="3"/>
</dbReference>
<feature type="compositionally biased region" description="Polar residues" evidence="1">
    <location>
        <begin position="148"/>
        <end position="158"/>
    </location>
</feature>
<evidence type="ECO:0000256" key="1">
    <source>
        <dbReference type="SAM" id="MobiDB-lite"/>
    </source>
</evidence>
<evidence type="ECO:0000313" key="2">
    <source>
        <dbReference type="EMBL" id="KAF2754337.1"/>
    </source>
</evidence>
<feature type="region of interest" description="Disordered" evidence="1">
    <location>
        <begin position="587"/>
        <end position="607"/>
    </location>
</feature>
<dbReference type="InterPro" id="IPR052945">
    <property type="entry name" value="Mitotic_Regulator"/>
</dbReference>
<feature type="compositionally biased region" description="Basic and acidic residues" evidence="1">
    <location>
        <begin position="1"/>
        <end position="16"/>
    </location>
</feature>
<dbReference type="PANTHER" id="PTHR43628:SF11">
    <property type="entry name" value="PROTEIN DSF2"/>
    <property type="match status" value="1"/>
</dbReference>
<dbReference type="Proteomes" id="UP000799437">
    <property type="component" value="Unassembled WGS sequence"/>
</dbReference>
<organism evidence="2 3">
    <name type="scientific">Pseudovirgaria hyperparasitica</name>
    <dbReference type="NCBI Taxonomy" id="470096"/>
    <lineage>
        <taxon>Eukaryota</taxon>
        <taxon>Fungi</taxon>
        <taxon>Dikarya</taxon>
        <taxon>Ascomycota</taxon>
        <taxon>Pezizomycotina</taxon>
        <taxon>Dothideomycetes</taxon>
        <taxon>Dothideomycetes incertae sedis</taxon>
        <taxon>Acrospermales</taxon>
        <taxon>Acrospermaceae</taxon>
        <taxon>Pseudovirgaria</taxon>
    </lineage>
</organism>
<feature type="compositionally biased region" description="Low complexity" evidence="1">
    <location>
        <begin position="484"/>
        <end position="512"/>
    </location>
</feature>
<protein>
    <recommendedName>
        <fullName evidence="4">HCP-like protein</fullName>
    </recommendedName>
</protein>
<dbReference type="EMBL" id="ML996581">
    <property type="protein sequence ID" value="KAF2754337.1"/>
    <property type="molecule type" value="Genomic_DNA"/>
</dbReference>
<feature type="compositionally biased region" description="Low complexity" evidence="1">
    <location>
        <begin position="268"/>
        <end position="303"/>
    </location>
</feature>
<feature type="region of interest" description="Disordered" evidence="1">
    <location>
        <begin position="478"/>
        <end position="513"/>
    </location>
</feature>
<feature type="compositionally biased region" description="Polar residues" evidence="1">
    <location>
        <begin position="449"/>
        <end position="462"/>
    </location>
</feature>
<feature type="region of interest" description="Disordered" evidence="1">
    <location>
        <begin position="123"/>
        <end position="364"/>
    </location>
</feature>
<feature type="region of interest" description="Disordered" evidence="1">
    <location>
        <begin position="90"/>
        <end position="109"/>
    </location>
</feature>
<dbReference type="RefSeq" id="XP_033596788.1">
    <property type="nucleotide sequence ID" value="XM_033742518.1"/>
</dbReference>
<proteinExistence type="predicted"/>
<feature type="region of interest" description="Disordered" evidence="1">
    <location>
        <begin position="54"/>
        <end position="78"/>
    </location>
</feature>
<sequence>MAKRPDYIDLRAHSYDSTRSNYDLPSPRTGEIPPALSPLDAFALQSRMLARHFEQPNKNGRRLSRLPPNTVESQFGRSRPFLTRTITETAADEYEPDTSAEQIITPEKVENRHKSFYPVIQSDDALLQPTKQSSHFKNELSPVGEGYSPTQGSESQIDYFQIPRALSPDFLDGKPANESRDVTPNQRDHSYPPRDKPRKLTVSSIASGGSGNSGRYSPSPHLLPLPQASPGIPKSPRSIRSVPVEPTDDFDGLSLGGSYDSLPTQHMSSNSSFSNRAPSPFSPMIGSSIPRSPSVSSEYSVGGSRLGRPSFNFSRPLSARPSFDARTPIEPPPRHTLEHGHESRPSLEVPIRQGSGDSSQHNYPLHEVHTPVSMTSDEYHSAREDDPHGTAGSYIYSKYSLPRGRALQRESIGPAEFMNKIWENPSNRTSVTGATSARPHSPPSPPRTGNSMPEQKDSLNTVPISTRGASFDEQVLARPSQHVSNPSAPSIASSNSTIKASATASPSTASKPMSDWTAEEHLEKGIECHESGSLQKSTYHLRFAARGGHPTGMLLYALACRHGWGMRPNQAEGVKWLKQAVDLAQSEVAEDENSTKQGKPHDRISSKTHKAQFALGIYELGVSYMNGWGINQDKKMALRCFEIAGNWGDADALAEAGYCYTEGIGAKKDMKKAAKFYRAAEAKGISMVGNNWIYKDKYMDQDGAAAAAASTDDSSDRRPRTANKDPSSTKKPRDKSRTRTIFGRKKSIVASSSSSSAADAAPA</sequence>
<dbReference type="GO" id="GO:0010972">
    <property type="term" value="P:negative regulation of G2/M transition of mitotic cell cycle"/>
    <property type="evidence" value="ECO:0007669"/>
    <property type="project" value="TreeGrafter"/>
</dbReference>
<feature type="compositionally biased region" description="Low complexity" evidence="1">
    <location>
        <begin position="750"/>
        <end position="763"/>
    </location>
</feature>
<dbReference type="GeneID" id="54483572"/>
<feature type="compositionally biased region" description="Polar residues" evidence="1">
    <location>
        <begin position="424"/>
        <end position="433"/>
    </location>
</feature>
<dbReference type="SUPFAM" id="SSF81901">
    <property type="entry name" value="HCP-like"/>
    <property type="match status" value="1"/>
</dbReference>
<feature type="region of interest" description="Disordered" evidence="1">
    <location>
        <begin position="705"/>
        <end position="763"/>
    </location>
</feature>
<dbReference type="Gene3D" id="1.25.40.10">
    <property type="entry name" value="Tetratricopeptide repeat domain"/>
    <property type="match status" value="1"/>
</dbReference>
<feature type="compositionally biased region" description="Basic and acidic residues" evidence="1">
    <location>
        <begin position="171"/>
        <end position="195"/>
    </location>
</feature>
<feature type="compositionally biased region" description="Basic residues" evidence="1">
    <location>
        <begin position="730"/>
        <end position="747"/>
    </location>
</feature>
<name>A0A6A6VYG4_9PEZI</name>
<dbReference type="InterPro" id="IPR011990">
    <property type="entry name" value="TPR-like_helical_dom_sf"/>
</dbReference>
<dbReference type="AlphaFoldDB" id="A0A6A6VYG4"/>
<reference evidence="2" key="1">
    <citation type="journal article" date="2020" name="Stud. Mycol.">
        <title>101 Dothideomycetes genomes: a test case for predicting lifestyles and emergence of pathogens.</title>
        <authorList>
            <person name="Haridas S."/>
            <person name="Albert R."/>
            <person name="Binder M."/>
            <person name="Bloem J."/>
            <person name="Labutti K."/>
            <person name="Salamov A."/>
            <person name="Andreopoulos B."/>
            <person name="Baker S."/>
            <person name="Barry K."/>
            <person name="Bills G."/>
            <person name="Bluhm B."/>
            <person name="Cannon C."/>
            <person name="Castanera R."/>
            <person name="Culley D."/>
            <person name="Daum C."/>
            <person name="Ezra D."/>
            <person name="Gonzalez J."/>
            <person name="Henrissat B."/>
            <person name="Kuo A."/>
            <person name="Liang C."/>
            <person name="Lipzen A."/>
            <person name="Lutzoni F."/>
            <person name="Magnuson J."/>
            <person name="Mondo S."/>
            <person name="Nolan M."/>
            <person name="Ohm R."/>
            <person name="Pangilinan J."/>
            <person name="Park H.-J."/>
            <person name="Ramirez L."/>
            <person name="Alfaro M."/>
            <person name="Sun H."/>
            <person name="Tritt A."/>
            <person name="Yoshinaga Y."/>
            <person name="Zwiers L.-H."/>
            <person name="Turgeon B."/>
            <person name="Goodwin S."/>
            <person name="Spatafora J."/>
            <person name="Crous P."/>
            <person name="Grigoriev I."/>
        </authorList>
    </citation>
    <scope>NUCLEOTIDE SEQUENCE</scope>
    <source>
        <strain evidence="2">CBS 121739</strain>
    </source>
</reference>
<feature type="compositionally biased region" description="Basic and acidic residues" evidence="1">
    <location>
        <begin position="714"/>
        <end position="723"/>
    </location>
</feature>
<gene>
    <name evidence="2" type="ORF">EJ05DRAFT_457150</name>
</gene>
<evidence type="ECO:0008006" key="4">
    <source>
        <dbReference type="Google" id="ProtNLM"/>
    </source>
</evidence>
<keyword evidence="3" id="KW-1185">Reference proteome</keyword>
<accession>A0A6A6VYG4</accession>
<dbReference type="Pfam" id="PF08238">
    <property type="entry name" value="Sel1"/>
    <property type="match status" value="3"/>
</dbReference>
<dbReference type="OrthoDB" id="2384430at2759"/>
<feature type="region of interest" description="Disordered" evidence="1">
    <location>
        <begin position="1"/>
        <end position="35"/>
    </location>
</feature>
<dbReference type="GO" id="GO:0032153">
    <property type="term" value="C:cell division site"/>
    <property type="evidence" value="ECO:0007669"/>
    <property type="project" value="TreeGrafter"/>
</dbReference>
<feature type="region of interest" description="Disordered" evidence="1">
    <location>
        <begin position="423"/>
        <end position="462"/>
    </location>
</feature>